<keyword evidence="1" id="KW-0732">Signal</keyword>
<reference evidence="3" key="1">
    <citation type="submission" date="2016-10" db="EMBL/GenBank/DDBJ databases">
        <authorList>
            <person name="Varghese N."/>
            <person name="Submissions S."/>
        </authorList>
    </citation>
    <scope>NUCLEOTIDE SEQUENCE [LARGE SCALE GENOMIC DNA]</scope>
    <source>
        <strain evidence="3">CGMCC 1.10218</strain>
    </source>
</reference>
<protein>
    <recommendedName>
        <fullName evidence="4">Outer membrane protein beta-barrel domain-containing protein</fullName>
    </recommendedName>
</protein>
<name>A0A1H6UEY4_9DEIO</name>
<organism evidence="2 3">
    <name type="scientific">Deinococcus reticulitermitis</name>
    <dbReference type="NCBI Taxonomy" id="856736"/>
    <lineage>
        <taxon>Bacteria</taxon>
        <taxon>Thermotogati</taxon>
        <taxon>Deinococcota</taxon>
        <taxon>Deinococci</taxon>
        <taxon>Deinococcales</taxon>
        <taxon>Deinococcaceae</taxon>
        <taxon>Deinococcus</taxon>
    </lineage>
</organism>
<keyword evidence="3" id="KW-1185">Reference proteome</keyword>
<gene>
    <name evidence="2" type="ORF">SAMN04488058_102194</name>
</gene>
<dbReference type="RefSeq" id="WP_092263445.1">
    <property type="nucleotide sequence ID" value="NZ_FNZA01000002.1"/>
</dbReference>
<dbReference type="STRING" id="856736.SAMN04488058_102194"/>
<evidence type="ECO:0000313" key="3">
    <source>
        <dbReference type="Proteomes" id="UP000199223"/>
    </source>
</evidence>
<evidence type="ECO:0008006" key="4">
    <source>
        <dbReference type="Google" id="ProtNLM"/>
    </source>
</evidence>
<dbReference type="Proteomes" id="UP000199223">
    <property type="component" value="Unassembled WGS sequence"/>
</dbReference>
<sequence length="159" mass="16038">MKRVLGVTLGLCAAGMLTDATAASVGGFVGTDAGVYYQTTRAANGSAVRYGLTGLGLFSRQVVVAGEAAYLQDFATTAPGTFGSLTPYYGAGVTAGLELGASNAFTVYPHGLLGLRYNTATPLSFFGEVNAGVRARLGSASSFGFGAGARIGLNYNLGN</sequence>
<proteinExistence type="predicted"/>
<dbReference type="EMBL" id="FNZA01000002">
    <property type="protein sequence ID" value="SEI90963.1"/>
    <property type="molecule type" value="Genomic_DNA"/>
</dbReference>
<evidence type="ECO:0000313" key="2">
    <source>
        <dbReference type="EMBL" id="SEI90963.1"/>
    </source>
</evidence>
<accession>A0A1H6UEY4</accession>
<dbReference type="OrthoDB" id="71214at2"/>
<dbReference type="AlphaFoldDB" id="A0A1H6UEY4"/>
<feature type="signal peptide" evidence="1">
    <location>
        <begin position="1"/>
        <end position="22"/>
    </location>
</feature>
<evidence type="ECO:0000256" key="1">
    <source>
        <dbReference type="SAM" id="SignalP"/>
    </source>
</evidence>
<feature type="chain" id="PRO_5011777274" description="Outer membrane protein beta-barrel domain-containing protein" evidence="1">
    <location>
        <begin position="23"/>
        <end position="159"/>
    </location>
</feature>